<dbReference type="FunFam" id="2.40.70.10:FF:000020">
    <property type="entry name" value="Aspartic proteinase-like protein 2"/>
    <property type="match status" value="1"/>
</dbReference>
<dbReference type="EMBL" id="SZYD01000006">
    <property type="protein sequence ID" value="KAD5961651.1"/>
    <property type="molecule type" value="Genomic_DNA"/>
</dbReference>
<dbReference type="OrthoDB" id="2747330at2759"/>
<dbReference type="PROSITE" id="PS51767">
    <property type="entry name" value="PEPTIDASE_A1"/>
    <property type="match status" value="1"/>
</dbReference>
<feature type="active site" evidence="6">
    <location>
        <position position="203"/>
    </location>
</feature>
<dbReference type="InterPro" id="IPR011989">
    <property type="entry name" value="ARM-like"/>
</dbReference>
<accession>A0A5N6P7P4</accession>
<evidence type="ECO:0000256" key="1">
    <source>
        <dbReference type="ARBA" id="ARBA00007447"/>
    </source>
</evidence>
<gene>
    <name evidence="8" type="ORF">E3N88_13124</name>
</gene>
<keyword evidence="3" id="KW-0064">Aspartyl protease</keyword>
<dbReference type="InterPro" id="IPR001461">
    <property type="entry name" value="Aspartic_peptidase_A1"/>
</dbReference>
<dbReference type="AlphaFoldDB" id="A0A5N6P7P4"/>
<dbReference type="InterPro" id="IPR032861">
    <property type="entry name" value="TAXi_N"/>
</dbReference>
<dbReference type="PRINTS" id="PR00792">
    <property type="entry name" value="PEPSIN"/>
</dbReference>
<evidence type="ECO:0000313" key="9">
    <source>
        <dbReference type="Proteomes" id="UP000326396"/>
    </source>
</evidence>
<comment type="caution">
    <text evidence="8">The sequence shown here is derived from an EMBL/GenBank/DDBJ whole genome shotgun (WGS) entry which is preliminary data.</text>
</comment>
<protein>
    <recommendedName>
        <fullName evidence="7">Peptidase A1 domain-containing protein</fullName>
    </recommendedName>
</protein>
<dbReference type="InterPro" id="IPR032799">
    <property type="entry name" value="TAXi_C"/>
</dbReference>
<dbReference type="Proteomes" id="UP000326396">
    <property type="component" value="Linkage Group LG14"/>
</dbReference>
<dbReference type="Gene3D" id="2.40.70.10">
    <property type="entry name" value="Acid Proteases"/>
    <property type="match status" value="2"/>
</dbReference>
<evidence type="ECO:0000256" key="2">
    <source>
        <dbReference type="ARBA" id="ARBA00022670"/>
    </source>
</evidence>
<comment type="similarity">
    <text evidence="1">Belongs to the peptidase A1 family.</text>
</comment>
<dbReference type="FunFam" id="2.40.70.10:FF:000018">
    <property type="entry name" value="Aspartic proteinase-like protein 2"/>
    <property type="match status" value="1"/>
</dbReference>
<dbReference type="InterPro" id="IPR033121">
    <property type="entry name" value="PEPTIDASE_A1"/>
</dbReference>
<organism evidence="8 9">
    <name type="scientific">Mikania micrantha</name>
    <name type="common">bitter vine</name>
    <dbReference type="NCBI Taxonomy" id="192012"/>
    <lineage>
        <taxon>Eukaryota</taxon>
        <taxon>Viridiplantae</taxon>
        <taxon>Streptophyta</taxon>
        <taxon>Embryophyta</taxon>
        <taxon>Tracheophyta</taxon>
        <taxon>Spermatophyta</taxon>
        <taxon>Magnoliopsida</taxon>
        <taxon>eudicotyledons</taxon>
        <taxon>Gunneridae</taxon>
        <taxon>Pentapetalae</taxon>
        <taxon>asterids</taxon>
        <taxon>campanulids</taxon>
        <taxon>Asterales</taxon>
        <taxon>Asteraceae</taxon>
        <taxon>Asteroideae</taxon>
        <taxon>Heliantheae alliance</taxon>
        <taxon>Eupatorieae</taxon>
        <taxon>Mikania</taxon>
    </lineage>
</organism>
<keyword evidence="9" id="KW-1185">Reference proteome</keyword>
<dbReference type="SUPFAM" id="SSF50630">
    <property type="entry name" value="Acid proteases"/>
    <property type="match status" value="1"/>
</dbReference>
<sequence>MASSSSSPSDDKKSRLAAEIMKQYNKKRDERSKQLLQLPPNAVRDLVVLFMVDEDKTDVQQLQTIANIIKALRCSMKLKIDFLESYIPPYPARILIDGHQFPPITELQPPHTATLRAAAVLSKFPPTLTLERAFPANHRIELSVLRDRDSFRHRRILLLQQQSSTGGVVDFPVEGTYDPYRVGLYYTKVQLGSPPKDFYVQIDTGSDVLWVSCQSCNGCPTSSGLQIPIEFYDPSASSTSSLISCSDQRCSKATQSSDSGCSRSNNQCSYTFQYGDGSGTSGYYVSDLMHLNTIGLDSGSTNSSANVVFGCSTSQTGDLTKTDRAVDGIFGFGQNGLSIISQLSSQQIAPDAFSHCLVGSGNGGGILVIGQIMEPNMVYTPLVQSMPHYNVNLQSISVNGQTLSIDPSTFAISDNQGGTIIDSGTTLAYLAEGAYMPFVDAITQSVSQNVQPLISKGNRCYLITSSVSDVFPTVSLNFEGGASMHLRPQDYLLQQNSVNGAQVWCIGFQTISNQGITILGDLVLKDKIIVYDLGHQRIGWSDYDCSSSVNVSATSSGGKSEVVNAGQIGSSISLQISRYDLIRVLVVASLLHLVSESLVDEEEEEIGFQQMTQNPPAPPDELFDISTTVDPSYVISLIRKLLPPTITTSQRLDVQGSNVVDKFMDDNSNYQENHVGRNDSWEEHGCILWDLATSRTHAEFMVQNLVLEVILATLMVSQSPRVSEISLGILGNIACHEVSRKQIAIVKGLVEIIVDQLFVDDTPSLCEEFRLLTLCLQGSEGITWAHALQSENILSRILWIVENTLNPQLTEKSVGLLLAISESEDEMRDLLLPHLVKLGLPLILVNLLAFEMSKLEGDERLPERYPVLDIVLRAIEALTVIDSCSQELCSSKKLFNLLGTLIKLTDKIEVANSCVTAVVLIANLISDSDDLILEINQDLVFLQGLLDIFPFASDDIEARNALWDVISRLLALSQQGEMNPINLHQIISILASKFDLIEEELLHNQLDSSNKVEAASDRNLSIRTVALKRIDGIASHLLTLKDQVFASLVCALKAVGCF</sequence>
<name>A0A5N6P7P4_9ASTR</name>
<dbReference type="Pfam" id="PF14543">
    <property type="entry name" value="TAXi_N"/>
    <property type="match status" value="1"/>
</dbReference>
<dbReference type="PANTHER" id="PTHR13683">
    <property type="entry name" value="ASPARTYL PROTEASES"/>
    <property type="match status" value="1"/>
</dbReference>
<reference evidence="8 9" key="1">
    <citation type="submission" date="2019-05" db="EMBL/GenBank/DDBJ databases">
        <title>Mikania micrantha, genome provides insights into the molecular mechanism of rapid growth.</title>
        <authorList>
            <person name="Liu B."/>
        </authorList>
    </citation>
    <scope>NUCLEOTIDE SEQUENCE [LARGE SCALE GENOMIC DNA]</scope>
    <source>
        <strain evidence="8">NLD-2019</strain>
        <tissue evidence="8">Leaf</tissue>
    </source>
</reference>
<feature type="active site" evidence="6">
    <location>
        <position position="422"/>
    </location>
</feature>
<dbReference type="InterPro" id="IPR021109">
    <property type="entry name" value="Peptidase_aspartic_dom_sf"/>
</dbReference>
<evidence type="ECO:0000256" key="6">
    <source>
        <dbReference type="PIRSR" id="PIRSR601461-1"/>
    </source>
</evidence>
<dbReference type="InterPro" id="IPR016024">
    <property type="entry name" value="ARM-type_fold"/>
</dbReference>
<keyword evidence="2" id="KW-0645">Protease</keyword>
<dbReference type="SUPFAM" id="SSF48371">
    <property type="entry name" value="ARM repeat"/>
    <property type="match status" value="1"/>
</dbReference>
<evidence type="ECO:0000256" key="5">
    <source>
        <dbReference type="ARBA" id="ARBA00023180"/>
    </source>
</evidence>
<proteinExistence type="inferred from homology"/>
<dbReference type="GO" id="GO:0006508">
    <property type="term" value="P:proteolysis"/>
    <property type="evidence" value="ECO:0007669"/>
    <property type="project" value="UniProtKB-KW"/>
</dbReference>
<evidence type="ECO:0000313" key="8">
    <source>
        <dbReference type="EMBL" id="KAD5961651.1"/>
    </source>
</evidence>
<dbReference type="Pfam" id="PF14541">
    <property type="entry name" value="TAXi_C"/>
    <property type="match status" value="1"/>
</dbReference>
<evidence type="ECO:0000256" key="4">
    <source>
        <dbReference type="ARBA" id="ARBA00022801"/>
    </source>
</evidence>
<dbReference type="PANTHER" id="PTHR13683:SF810">
    <property type="entry name" value="NEPENTHESIN"/>
    <property type="match status" value="1"/>
</dbReference>
<dbReference type="Gene3D" id="1.25.10.10">
    <property type="entry name" value="Leucine-rich Repeat Variant"/>
    <property type="match status" value="1"/>
</dbReference>
<keyword evidence="5" id="KW-0325">Glycoprotein</keyword>
<feature type="domain" description="Peptidase A1" evidence="7">
    <location>
        <begin position="185"/>
        <end position="541"/>
    </location>
</feature>
<dbReference type="CDD" id="cd05476">
    <property type="entry name" value="pepsin_A_like_plant"/>
    <property type="match status" value="1"/>
</dbReference>
<dbReference type="InterPro" id="IPR034161">
    <property type="entry name" value="Pepsin-like_plant"/>
</dbReference>
<dbReference type="GO" id="GO:0004190">
    <property type="term" value="F:aspartic-type endopeptidase activity"/>
    <property type="evidence" value="ECO:0007669"/>
    <property type="project" value="UniProtKB-KW"/>
</dbReference>
<evidence type="ECO:0000259" key="7">
    <source>
        <dbReference type="PROSITE" id="PS51767"/>
    </source>
</evidence>
<keyword evidence="4" id="KW-0378">Hydrolase</keyword>
<evidence type="ECO:0000256" key="3">
    <source>
        <dbReference type="ARBA" id="ARBA00022750"/>
    </source>
</evidence>